<dbReference type="RefSeq" id="XP_024684123.1">
    <property type="nucleotide sequence ID" value="XM_024821116.1"/>
</dbReference>
<sequence length="71" mass="7679">MPHAVGILAVIAIMESPLAGPPDHNGPHNTRYKNHASNGISRSPSLHVCSKGHLSRHTGLLDPLKEERIDE</sequence>
<dbReference type="GeneID" id="36528442"/>
<accession>A0A2I1CD22</accession>
<keyword evidence="2" id="KW-0732">Signal</keyword>
<dbReference type="Proteomes" id="UP000234474">
    <property type="component" value="Unassembled WGS sequence"/>
</dbReference>
<evidence type="ECO:0008006" key="5">
    <source>
        <dbReference type="Google" id="ProtNLM"/>
    </source>
</evidence>
<feature type="region of interest" description="Disordered" evidence="1">
    <location>
        <begin position="17"/>
        <end position="46"/>
    </location>
</feature>
<feature type="signal peptide" evidence="2">
    <location>
        <begin position="1"/>
        <end position="19"/>
    </location>
</feature>
<reference evidence="4" key="1">
    <citation type="journal article" date="2018" name="Proc. Natl. Acad. Sci. U.S.A.">
        <title>Linking secondary metabolites to gene clusters through genome sequencing of six diverse Aspergillus species.</title>
        <authorList>
            <person name="Kaerboelling I."/>
            <person name="Vesth T.C."/>
            <person name="Frisvad J.C."/>
            <person name="Nybo J.L."/>
            <person name="Theobald S."/>
            <person name="Kuo A."/>
            <person name="Bowyer P."/>
            <person name="Matsuda Y."/>
            <person name="Mondo S."/>
            <person name="Lyhne E.K."/>
            <person name="Kogle M.E."/>
            <person name="Clum A."/>
            <person name="Lipzen A."/>
            <person name="Salamov A."/>
            <person name="Ngan C.Y."/>
            <person name="Daum C."/>
            <person name="Chiniquy J."/>
            <person name="Barry K."/>
            <person name="LaButti K."/>
            <person name="Haridas S."/>
            <person name="Simmons B.A."/>
            <person name="Magnuson J.K."/>
            <person name="Mortensen U.H."/>
            <person name="Larsen T.O."/>
            <person name="Grigoriev I.V."/>
            <person name="Baker S.E."/>
            <person name="Andersen M.R."/>
        </authorList>
    </citation>
    <scope>NUCLEOTIDE SEQUENCE [LARGE SCALE GENOMIC DNA]</scope>
    <source>
        <strain evidence="4">IBT 16806</strain>
    </source>
</reference>
<keyword evidence="4" id="KW-1185">Reference proteome</keyword>
<evidence type="ECO:0000256" key="2">
    <source>
        <dbReference type="SAM" id="SignalP"/>
    </source>
</evidence>
<organism evidence="3 4">
    <name type="scientific">Aspergillus novofumigatus (strain IBT 16806)</name>
    <dbReference type="NCBI Taxonomy" id="1392255"/>
    <lineage>
        <taxon>Eukaryota</taxon>
        <taxon>Fungi</taxon>
        <taxon>Dikarya</taxon>
        <taxon>Ascomycota</taxon>
        <taxon>Pezizomycotina</taxon>
        <taxon>Eurotiomycetes</taxon>
        <taxon>Eurotiomycetidae</taxon>
        <taxon>Eurotiales</taxon>
        <taxon>Aspergillaceae</taxon>
        <taxon>Aspergillus</taxon>
        <taxon>Aspergillus subgen. Fumigati</taxon>
    </lineage>
</organism>
<dbReference type="VEuPathDB" id="FungiDB:P174DRAFT_134872"/>
<evidence type="ECO:0000313" key="3">
    <source>
        <dbReference type="EMBL" id="PKX95528.1"/>
    </source>
</evidence>
<proteinExistence type="predicted"/>
<dbReference type="AlphaFoldDB" id="A0A2I1CD22"/>
<feature type="chain" id="PRO_5014180813" description="Secreted protein" evidence="2">
    <location>
        <begin position="20"/>
        <end position="71"/>
    </location>
</feature>
<protein>
    <recommendedName>
        <fullName evidence="5">Secreted protein</fullName>
    </recommendedName>
</protein>
<name>A0A2I1CD22_ASPN1</name>
<dbReference type="EMBL" id="MSZS01000003">
    <property type="protein sequence ID" value="PKX95528.1"/>
    <property type="molecule type" value="Genomic_DNA"/>
</dbReference>
<evidence type="ECO:0000313" key="4">
    <source>
        <dbReference type="Proteomes" id="UP000234474"/>
    </source>
</evidence>
<evidence type="ECO:0000256" key="1">
    <source>
        <dbReference type="SAM" id="MobiDB-lite"/>
    </source>
</evidence>
<feature type="compositionally biased region" description="Polar residues" evidence="1">
    <location>
        <begin position="35"/>
        <end position="44"/>
    </location>
</feature>
<gene>
    <name evidence="3" type="ORF">P174DRAFT_134872</name>
</gene>
<comment type="caution">
    <text evidence="3">The sequence shown here is derived from an EMBL/GenBank/DDBJ whole genome shotgun (WGS) entry which is preliminary data.</text>
</comment>